<dbReference type="Pfam" id="PF22942">
    <property type="entry name" value="DUF7025"/>
    <property type="match status" value="1"/>
</dbReference>
<accession>A0A177EZ23</accession>
<dbReference type="AlphaFoldDB" id="A0A177EZ23"/>
<dbReference type="RefSeq" id="XP_022508141.1">
    <property type="nucleotide sequence ID" value="XM_022659514.1"/>
</dbReference>
<dbReference type="PANTHER" id="PTHR46411">
    <property type="entry name" value="FAMILY ATPASE, PUTATIVE-RELATED"/>
    <property type="match status" value="1"/>
</dbReference>
<keyword evidence="3" id="KW-1185">Reference proteome</keyword>
<evidence type="ECO:0000313" key="2">
    <source>
        <dbReference type="EMBL" id="OAG36189.1"/>
    </source>
</evidence>
<proteinExistence type="predicted"/>
<protein>
    <submittedName>
        <fullName evidence="2">Splicing factor 3A subunit 3</fullName>
    </submittedName>
</protein>
<organism evidence="2 3">
    <name type="scientific">Fonsecaea monophora</name>
    <dbReference type="NCBI Taxonomy" id="254056"/>
    <lineage>
        <taxon>Eukaryota</taxon>
        <taxon>Fungi</taxon>
        <taxon>Dikarya</taxon>
        <taxon>Ascomycota</taxon>
        <taxon>Pezizomycotina</taxon>
        <taxon>Eurotiomycetes</taxon>
        <taxon>Chaetothyriomycetidae</taxon>
        <taxon>Chaetothyriales</taxon>
        <taxon>Herpotrichiellaceae</taxon>
        <taxon>Fonsecaea</taxon>
    </lineage>
</organism>
<dbReference type="InterPro" id="IPR054289">
    <property type="entry name" value="DUF7025"/>
</dbReference>
<gene>
    <name evidence="2" type="ORF">AYO21_09583</name>
</gene>
<dbReference type="Proteomes" id="UP000077002">
    <property type="component" value="Unassembled WGS sequence"/>
</dbReference>
<dbReference type="EMBL" id="LVKK01000097">
    <property type="protein sequence ID" value="OAG36189.1"/>
    <property type="molecule type" value="Genomic_DNA"/>
</dbReference>
<comment type="caution">
    <text evidence="2">The sequence shown here is derived from an EMBL/GenBank/DDBJ whole genome shotgun (WGS) entry which is preliminary data.</text>
</comment>
<dbReference type="PANTHER" id="PTHR46411:SF3">
    <property type="entry name" value="AAA+ ATPASE DOMAIN-CONTAINING PROTEIN"/>
    <property type="match status" value="1"/>
</dbReference>
<feature type="domain" description="DUF7025" evidence="1">
    <location>
        <begin position="23"/>
        <end position="119"/>
    </location>
</feature>
<name>A0A177EZ23_9EURO</name>
<reference evidence="2 3" key="1">
    <citation type="submission" date="2016-03" db="EMBL/GenBank/DDBJ databases">
        <title>Draft genome sequence of the Fonsecaea monophora CBS 269.37.</title>
        <authorList>
            <person name="Bombassaro A."/>
            <person name="Vinicius W.A."/>
            <person name="De Hoog S."/>
            <person name="Sun J."/>
            <person name="Souza E.M."/>
            <person name="Raittz R.T."/>
            <person name="Costa F."/>
            <person name="Leao A.C."/>
            <person name="Tadra-Sfeir M.Z."/>
            <person name="Baura V."/>
            <person name="Balsanelli E."/>
            <person name="Pedrosa F.O."/>
            <person name="Moreno L.F."/>
            <person name="Steffens M.B."/>
            <person name="Xi L."/>
            <person name="Bocca A.L."/>
            <person name="Felipe M.S."/>
            <person name="Teixeira M."/>
            <person name="Telles Filho F.Q."/>
            <person name="Azevedo C.M."/>
            <person name="Gomes R."/>
            <person name="Vicente V.A."/>
        </authorList>
    </citation>
    <scope>NUCLEOTIDE SEQUENCE [LARGE SCALE GENOMIC DNA]</scope>
    <source>
        <strain evidence="2 3">CBS 269.37</strain>
    </source>
</reference>
<dbReference type="OrthoDB" id="10042665at2759"/>
<dbReference type="GeneID" id="34604714"/>
<evidence type="ECO:0000259" key="1">
    <source>
        <dbReference type="Pfam" id="PF22942"/>
    </source>
</evidence>
<evidence type="ECO:0000313" key="3">
    <source>
        <dbReference type="Proteomes" id="UP000077002"/>
    </source>
</evidence>
<sequence length="152" mass="17897">MNPWDLSEKSQLRQPQILKRLVPLLTEGKITYDLLWALFKANDHVISDCSGSGKPRCFRYGMGEEKKTEQGVEYFELQCQYLDFDGEVFGAVLTKLAIEKFRGARQIYTLNAYPLEFHPGRENMRKRLRKFSRDFVGLMGIRYRYYNGYAFL</sequence>